<feature type="transmembrane region" description="Helical" evidence="9">
    <location>
        <begin position="94"/>
        <end position="116"/>
    </location>
</feature>
<dbReference type="CDD" id="cd18582">
    <property type="entry name" value="ABC_6TM_ATM1_ABCB7"/>
    <property type="match status" value="1"/>
</dbReference>
<dbReference type="PANTHER" id="PTHR24221:SF402">
    <property type="entry name" value="IRON-SULFUR CLUSTERS TRANSPORTER ABCB7, MITOCHONDRIAL"/>
    <property type="match status" value="1"/>
</dbReference>
<keyword evidence="7 9" id="KW-0472">Membrane</keyword>
<dbReference type="SUPFAM" id="SSF52540">
    <property type="entry name" value="P-loop containing nucleoside triphosphate hydrolases"/>
    <property type="match status" value="1"/>
</dbReference>
<dbReference type="Pfam" id="PF00664">
    <property type="entry name" value="ABC_membrane"/>
    <property type="match status" value="1"/>
</dbReference>
<feature type="compositionally biased region" description="Low complexity" evidence="8">
    <location>
        <begin position="18"/>
        <end position="32"/>
    </location>
</feature>
<keyword evidence="2" id="KW-0813">Transport</keyword>
<dbReference type="PANTHER" id="PTHR24221">
    <property type="entry name" value="ATP-BINDING CASSETTE SUB-FAMILY B"/>
    <property type="match status" value="1"/>
</dbReference>
<comment type="subcellular location">
    <subcellularLocation>
        <location evidence="1">Cell membrane</location>
        <topology evidence="1">Multi-pass membrane protein</topology>
    </subcellularLocation>
</comment>
<comment type="caution">
    <text evidence="12">The sequence shown here is derived from an EMBL/GenBank/DDBJ whole genome shotgun (WGS) entry which is preliminary data.</text>
</comment>
<evidence type="ECO:0000256" key="3">
    <source>
        <dbReference type="ARBA" id="ARBA00022692"/>
    </source>
</evidence>
<dbReference type="SMART" id="SM00382">
    <property type="entry name" value="AAA"/>
    <property type="match status" value="1"/>
</dbReference>
<dbReference type="InterPro" id="IPR003439">
    <property type="entry name" value="ABC_transporter-like_ATP-bd"/>
</dbReference>
<dbReference type="PROSITE" id="PS50893">
    <property type="entry name" value="ABC_TRANSPORTER_2"/>
    <property type="match status" value="1"/>
</dbReference>
<evidence type="ECO:0000259" key="10">
    <source>
        <dbReference type="PROSITE" id="PS50893"/>
    </source>
</evidence>
<dbReference type="InterPro" id="IPR011527">
    <property type="entry name" value="ABC1_TM_dom"/>
</dbReference>
<evidence type="ECO:0000256" key="8">
    <source>
        <dbReference type="SAM" id="MobiDB-lite"/>
    </source>
</evidence>
<dbReference type="Pfam" id="PF00005">
    <property type="entry name" value="ABC_tran"/>
    <property type="match status" value="1"/>
</dbReference>
<feature type="transmembrane region" description="Helical" evidence="9">
    <location>
        <begin position="176"/>
        <end position="197"/>
    </location>
</feature>
<keyword evidence="5 12" id="KW-0067">ATP-binding</keyword>
<dbReference type="GO" id="GO:0005524">
    <property type="term" value="F:ATP binding"/>
    <property type="evidence" value="ECO:0007669"/>
    <property type="project" value="UniProtKB-KW"/>
</dbReference>
<dbReference type="InterPro" id="IPR017871">
    <property type="entry name" value="ABC_transporter-like_CS"/>
</dbReference>
<feature type="region of interest" description="Disordered" evidence="8">
    <location>
        <begin position="1"/>
        <end position="32"/>
    </location>
</feature>
<reference evidence="12 13" key="1">
    <citation type="submission" date="2024-07" db="EMBL/GenBank/DDBJ databases">
        <authorList>
            <person name="Li M."/>
        </authorList>
    </citation>
    <scope>NUCLEOTIDE SEQUENCE [LARGE SCALE GENOMIC DNA]</scope>
    <source>
        <strain evidence="12 13">25A3E</strain>
    </source>
</reference>
<dbReference type="PROSITE" id="PS00211">
    <property type="entry name" value="ABC_TRANSPORTER_1"/>
    <property type="match status" value="1"/>
</dbReference>
<feature type="domain" description="ABC transporter" evidence="10">
    <location>
        <begin position="380"/>
        <end position="614"/>
    </location>
</feature>
<feature type="transmembrane region" description="Helical" evidence="9">
    <location>
        <begin position="285"/>
        <end position="308"/>
    </location>
</feature>
<dbReference type="InterPro" id="IPR027417">
    <property type="entry name" value="P-loop_NTPase"/>
</dbReference>
<name>A0ABV3YR31_9PSED</name>
<dbReference type="SUPFAM" id="SSF90123">
    <property type="entry name" value="ABC transporter transmembrane region"/>
    <property type="match status" value="1"/>
</dbReference>
<accession>A0ABV3YR31</accession>
<keyword evidence="4" id="KW-0547">Nucleotide-binding</keyword>
<dbReference type="RefSeq" id="WP_369286735.1">
    <property type="nucleotide sequence ID" value="NZ_JBFTEG010000003.1"/>
</dbReference>
<evidence type="ECO:0000256" key="9">
    <source>
        <dbReference type="SAM" id="Phobius"/>
    </source>
</evidence>
<proteinExistence type="predicted"/>
<evidence type="ECO:0000256" key="6">
    <source>
        <dbReference type="ARBA" id="ARBA00022989"/>
    </source>
</evidence>
<dbReference type="EMBL" id="JBFTEG010000003">
    <property type="protein sequence ID" value="MEX6501767.1"/>
    <property type="molecule type" value="Genomic_DNA"/>
</dbReference>
<evidence type="ECO:0000256" key="4">
    <source>
        <dbReference type="ARBA" id="ARBA00022741"/>
    </source>
</evidence>
<keyword evidence="6 9" id="KW-1133">Transmembrane helix</keyword>
<keyword evidence="13" id="KW-1185">Reference proteome</keyword>
<feature type="transmembrane region" description="Helical" evidence="9">
    <location>
        <begin position="203"/>
        <end position="221"/>
    </location>
</feature>
<dbReference type="Proteomes" id="UP001560296">
    <property type="component" value="Unassembled WGS sequence"/>
</dbReference>
<dbReference type="InterPro" id="IPR036640">
    <property type="entry name" value="ABC1_TM_sf"/>
</dbReference>
<evidence type="ECO:0000313" key="12">
    <source>
        <dbReference type="EMBL" id="MEX6501767.1"/>
    </source>
</evidence>
<evidence type="ECO:0000256" key="5">
    <source>
        <dbReference type="ARBA" id="ARBA00022840"/>
    </source>
</evidence>
<keyword evidence="3 9" id="KW-0812">Transmembrane</keyword>
<dbReference type="PROSITE" id="PS50929">
    <property type="entry name" value="ABC_TM1F"/>
    <property type="match status" value="1"/>
</dbReference>
<evidence type="ECO:0000313" key="13">
    <source>
        <dbReference type="Proteomes" id="UP001560296"/>
    </source>
</evidence>
<sequence>MSRPDESPVGPSSPSPEPGASHPGKDTASGAAAVERAASARSDFAVVAELLPYLRPYVGRIALALLLIVAAKLVNLYVPVALKQIVDGLNVEPGLLLLPVGLLLAYGAARIGVTLFNELRQVVFARVMARTSRQVTLKVFDHLLGLSLKFHLDRRTGGVARDVERGGSAIAELLDWTLYSIVPTLLEVMLVTVVLVWAYDWGFALITLGTLLAYSLWTLAVTEWRTRFYRAAVEADTRANERAVDSLLNYETVKYFNNEAHERGRYDQSLRHLENAKVRATQSLALLNLGQSVVIASGVTAMMWRAAAGVVAGELSIGDLVLVNAYLLQLSAPLFVLGMMYRQVKQALTNMERLFGLLDQRQDVQDAPTARPLLASRPRLSFEGVHFGYDPRREILHGVSFEVPPGGTVAVVGHSGSGKSTLARLLYRFYEVDGGHIRIDGQDLRELTQSSLRAAIAIVPQDTVLFNDSIYYNIAYGRPEASRAEVEAAARAAQLHGFIERLPDGYQTQVGERGLKLSGGEKQRVAIARALLKNPAILIFDEATSALDSKSEKAIQAALERIQVGRTTLVVAHRLSTVMNADRILVLDAGRIIESGSHRELLAAGGSYAQMWALQQQAPPAEQAPRPELPG</sequence>
<organism evidence="12 13">
    <name type="scientific">Pseudomonas zhanjiangensis</name>
    <dbReference type="NCBI Taxonomy" id="3239015"/>
    <lineage>
        <taxon>Bacteria</taxon>
        <taxon>Pseudomonadati</taxon>
        <taxon>Pseudomonadota</taxon>
        <taxon>Gammaproteobacteria</taxon>
        <taxon>Pseudomonadales</taxon>
        <taxon>Pseudomonadaceae</taxon>
        <taxon>Pseudomonas</taxon>
    </lineage>
</organism>
<evidence type="ECO:0000259" key="11">
    <source>
        <dbReference type="PROSITE" id="PS50929"/>
    </source>
</evidence>
<protein>
    <submittedName>
        <fullName evidence="12">ABC transporter ATP-binding protein/permease</fullName>
    </submittedName>
</protein>
<feature type="transmembrane region" description="Helical" evidence="9">
    <location>
        <begin position="320"/>
        <end position="341"/>
    </location>
</feature>
<dbReference type="Gene3D" id="1.20.1560.10">
    <property type="entry name" value="ABC transporter type 1, transmembrane domain"/>
    <property type="match status" value="1"/>
</dbReference>
<feature type="domain" description="ABC transmembrane type-1" evidence="11">
    <location>
        <begin position="62"/>
        <end position="346"/>
    </location>
</feature>
<evidence type="ECO:0000256" key="1">
    <source>
        <dbReference type="ARBA" id="ARBA00004651"/>
    </source>
</evidence>
<dbReference type="Gene3D" id="3.40.50.300">
    <property type="entry name" value="P-loop containing nucleotide triphosphate hydrolases"/>
    <property type="match status" value="1"/>
</dbReference>
<dbReference type="InterPro" id="IPR003593">
    <property type="entry name" value="AAA+_ATPase"/>
</dbReference>
<feature type="transmembrane region" description="Helical" evidence="9">
    <location>
        <begin position="61"/>
        <end position="82"/>
    </location>
</feature>
<dbReference type="InterPro" id="IPR039421">
    <property type="entry name" value="Type_1_exporter"/>
</dbReference>
<evidence type="ECO:0000256" key="7">
    <source>
        <dbReference type="ARBA" id="ARBA00023136"/>
    </source>
</evidence>
<evidence type="ECO:0000256" key="2">
    <source>
        <dbReference type="ARBA" id="ARBA00022448"/>
    </source>
</evidence>
<gene>
    <name evidence="12" type="ORF">AB5S05_06810</name>
</gene>